<evidence type="ECO:0000313" key="1">
    <source>
        <dbReference type="EMBL" id="GAA13182.1"/>
    </source>
</evidence>
<sequence length="97" mass="10326">MTLTQPMEVDELACGCESGFATAISMAEAAADRNPAWWNEIRTGADDALDAAYCSSKLLGALLQSAAHRLGVPSADIWAHIRRTGELPLQITPDGQL</sequence>
<reference evidence="1 2" key="1">
    <citation type="submission" date="2011-05" db="EMBL/GenBank/DDBJ databases">
        <title>Whole genome shotgun sequence of Gordonia alkanivorans NBRC 16433.</title>
        <authorList>
            <person name="Hosoyama A."/>
            <person name="Nakamura S."/>
            <person name="Takarada H."/>
            <person name="Tsuchikane K."/>
            <person name="Yamazaki S."/>
            <person name="Fujita N."/>
        </authorList>
    </citation>
    <scope>NUCLEOTIDE SEQUENCE [LARGE SCALE GENOMIC DNA]</scope>
    <source>
        <strain evidence="1 2">NBRC 16433</strain>
    </source>
</reference>
<comment type="caution">
    <text evidence="1">The sequence shown here is derived from an EMBL/GenBank/DDBJ whole genome shotgun (WGS) entry which is preliminary data.</text>
</comment>
<proteinExistence type="predicted"/>
<dbReference type="eggNOG" id="ENOG5032KV7">
    <property type="taxonomic scope" value="Bacteria"/>
</dbReference>
<protein>
    <submittedName>
        <fullName evidence="1">Uncharacterized protein</fullName>
    </submittedName>
</protein>
<dbReference type="AlphaFoldDB" id="F9VX43"/>
<dbReference type="RefSeq" id="WP_006359301.1">
    <property type="nucleotide sequence ID" value="NZ_BACI01000068.1"/>
</dbReference>
<dbReference type="Proteomes" id="UP000003558">
    <property type="component" value="Unassembled WGS sequence"/>
</dbReference>
<dbReference type="EMBL" id="BACI01000068">
    <property type="protein sequence ID" value="GAA13182.1"/>
    <property type="molecule type" value="Genomic_DNA"/>
</dbReference>
<accession>F9VX43</accession>
<gene>
    <name evidence="1" type="ORF">GOALK_068_00400</name>
</gene>
<evidence type="ECO:0000313" key="2">
    <source>
        <dbReference type="Proteomes" id="UP000003558"/>
    </source>
</evidence>
<organism evidence="1 2">
    <name type="scientific">Gordonia alkanivorans NBRC 16433</name>
    <dbReference type="NCBI Taxonomy" id="1027371"/>
    <lineage>
        <taxon>Bacteria</taxon>
        <taxon>Bacillati</taxon>
        <taxon>Actinomycetota</taxon>
        <taxon>Actinomycetes</taxon>
        <taxon>Mycobacteriales</taxon>
        <taxon>Gordoniaceae</taxon>
        <taxon>Gordonia</taxon>
    </lineage>
</organism>
<dbReference type="STRING" id="1027371.GOALK_068_00400"/>
<name>F9VX43_9ACTN</name>